<dbReference type="Gene3D" id="3.40.1700.10">
    <property type="entry name" value="DNA integrity scanning protein, DisA, N-terminal domain"/>
    <property type="match status" value="1"/>
</dbReference>
<name>A0A382J677_9ZZZZ</name>
<dbReference type="Pfam" id="PF02457">
    <property type="entry name" value="DAC"/>
    <property type="match status" value="1"/>
</dbReference>
<keyword evidence="5" id="KW-0067">ATP-binding</keyword>
<dbReference type="InterPro" id="IPR036888">
    <property type="entry name" value="DNA_integrity_DisA_N_sf"/>
</dbReference>
<evidence type="ECO:0000256" key="4">
    <source>
        <dbReference type="ARBA" id="ARBA00022741"/>
    </source>
</evidence>
<evidence type="ECO:0000259" key="6">
    <source>
        <dbReference type="PROSITE" id="PS51794"/>
    </source>
</evidence>
<dbReference type="SUPFAM" id="SSF143597">
    <property type="entry name" value="YojJ-like"/>
    <property type="match status" value="1"/>
</dbReference>
<dbReference type="EMBL" id="UINC01071885">
    <property type="protein sequence ID" value="SVC07129.1"/>
    <property type="molecule type" value="Genomic_DNA"/>
</dbReference>
<evidence type="ECO:0000256" key="3">
    <source>
        <dbReference type="ARBA" id="ARBA00022695"/>
    </source>
</evidence>
<proteinExistence type="predicted"/>
<keyword evidence="4" id="KW-0547">Nucleotide-binding</keyword>
<gene>
    <name evidence="7" type="ORF">METZ01_LOCUS259983</name>
</gene>
<organism evidence="7">
    <name type="scientific">marine metagenome</name>
    <dbReference type="NCBI Taxonomy" id="408172"/>
    <lineage>
        <taxon>unclassified sequences</taxon>
        <taxon>metagenomes</taxon>
        <taxon>ecological metagenomes</taxon>
    </lineage>
</organism>
<comment type="catalytic activity">
    <reaction evidence="1">
        <text>2 ATP = 3',3'-c-di-AMP + 2 diphosphate</text>
        <dbReference type="Rhea" id="RHEA:35655"/>
        <dbReference type="ChEBI" id="CHEBI:30616"/>
        <dbReference type="ChEBI" id="CHEBI:33019"/>
        <dbReference type="ChEBI" id="CHEBI:71500"/>
        <dbReference type="EC" id="2.7.7.85"/>
    </reaction>
</comment>
<protein>
    <recommendedName>
        <fullName evidence="6">DAC domain-containing protein</fullName>
    </recommendedName>
</protein>
<feature type="non-terminal residue" evidence="7">
    <location>
        <position position="1"/>
    </location>
</feature>
<dbReference type="GO" id="GO:0106408">
    <property type="term" value="F:diadenylate cyclase activity"/>
    <property type="evidence" value="ECO:0007669"/>
    <property type="project" value="UniProtKB-EC"/>
</dbReference>
<dbReference type="PANTHER" id="PTHR34185">
    <property type="entry name" value="DIADENYLATE CYCLASE"/>
    <property type="match status" value="1"/>
</dbReference>
<dbReference type="AlphaFoldDB" id="A0A382J677"/>
<evidence type="ECO:0000313" key="7">
    <source>
        <dbReference type="EMBL" id="SVC07129.1"/>
    </source>
</evidence>
<evidence type="ECO:0000256" key="2">
    <source>
        <dbReference type="ARBA" id="ARBA00022679"/>
    </source>
</evidence>
<evidence type="ECO:0000256" key="5">
    <source>
        <dbReference type="ARBA" id="ARBA00022840"/>
    </source>
</evidence>
<dbReference type="InterPro" id="IPR050338">
    <property type="entry name" value="DisA"/>
</dbReference>
<dbReference type="GO" id="GO:0005524">
    <property type="term" value="F:ATP binding"/>
    <property type="evidence" value="ECO:0007669"/>
    <property type="project" value="UniProtKB-KW"/>
</dbReference>
<dbReference type="PROSITE" id="PS51794">
    <property type="entry name" value="DAC"/>
    <property type="match status" value="1"/>
</dbReference>
<feature type="domain" description="DAC" evidence="6">
    <location>
        <begin position="1"/>
        <end position="148"/>
    </location>
</feature>
<sequence length="166" mass="17913">GENRWFREPKVSSEDLLIEKIVSAVKALSSKKIGAIIAVEGQISLEAYGETGSRERIEVSSEILQTIFTPGSPLHDGAVVIAGNEIRSAGAILPLGSFRRVKYKNLGTRHRAAIGLSQETDAMVIVVSEETGNISVAREGRLATKIEPFQLRERLVGILQDTSSGT</sequence>
<dbReference type="GO" id="GO:0004016">
    <property type="term" value="F:adenylate cyclase activity"/>
    <property type="evidence" value="ECO:0007669"/>
    <property type="project" value="TreeGrafter"/>
</dbReference>
<evidence type="ECO:0000256" key="1">
    <source>
        <dbReference type="ARBA" id="ARBA00000877"/>
    </source>
</evidence>
<keyword evidence="2" id="KW-0808">Transferase</keyword>
<keyword evidence="3" id="KW-0548">Nucleotidyltransferase</keyword>
<dbReference type="InterPro" id="IPR003390">
    <property type="entry name" value="DNA_integrity_scan_DisA_N"/>
</dbReference>
<reference evidence="7" key="1">
    <citation type="submission" date="2018-05" db="EMBL/GenBank/DDBJ databases">
        <authorList>
            <person name="Lanie J.A."/>
            <person name="Ng W.-L."/>
            <person name="Kazmierczak K.M."/>
            <person name="Andrzejewski T.M."/>
            <person name="Davidsen T.M."/>
            <person name="Wayne K.J."/>
            <person name="Tettelin H."/>
            <person name="Glass J.I."/>
            <person name="Rusch D."/>
            <person name="Podicherti R."/>
            <person name="Tsui H.-C.T."/>
            <person name="Winkler M.E."/>
        </authorList>
    </citation>
    <scope>NUCLEOTIDE SEQUENCE</scope>
</reference>
<dbReference type="PANTHER" id="PTHR34185:SF1">
    <property type="entry name" value="DIADENYLATE CYCLASE"/>
    <property type="match status" value="1"/>
</dbReference>
<accession>A0A382J677</accession>